<organism evidence="2">
    <name type="scientific">uncultured Rubrobacteraceae bacterium</name>
    <dbReference type="NCBI Taxonomy" id="349277"/>
    <lineage>
        <taxon>Bacteria</taxon>
        <taxon>Bacillati</taxon>
        <taxon>Actinomycetota</taxon>
        <taxon>Rubrobacteria</taxon>
        <taxon>Rubrobacterales</taxon>
        <taxon>Rubrobacteraceae</taxon>
        <taxon>environmental samples</taxon>
    </lineage>
</organism>
<dbReference type="AlphaFoldDB" id="A0A6J4QNF8"/>
<sequence>DCRSKRAGVRERAAGRGRVGVAGGRPDHREALGRGHRRGLLGGRGDFAAGGRASPALPPKRGRGAVRPGRGGGVPLGRRERPGGRGGVRLRPEGDPAHLEERRRVAFQDAGRHHAGGAGAVLLGGRRARTGSFILSPRPPGHREGHGGRRQVRRRDTAAPGAV</sequence>
<protein>
    <submittedName>
        <fullName evidence="2">Uncharacterized protein</fullName>
    </submittedName>
</protein>
<reference evidence="2" key="1">
    <citation type="submission" date="2020-02" db="EMBL/GenBank/DDBJ databases">
        <authorList>
            <person name="Meier V. D."/>
        </authorList>
    </citation>
    <scope>NUCLEOTIDE SEQUENCE</scope>
    <source>
        <strain evidence="2">AVDCRST_MAG01</strain>
    </source>
</reference>
<dbReference type="EMBL" id="CADCUW010000528">
    <property type="protein sequence ID" value="CAA9445795.1"/>
    <property type="molecule type" value="Genomic_DNA"/>
</dbReference>
<feature type="compositionally biased region" description="Basic and acidic residues" evidence="1">
    <location>
        <begin position="90"/>
        <end position="112"/>
    </location>
</feature>
<feature type="region of interest" description="Disordered" evidence="1">
    <location>
        <begin position="1"/>
        <end position="163"/>
    </location>
</feature>
<evidence type="ECO:0000313" key="2">
    <source>
        <dbReference type="EMBL" id="CAA9445795.1"/>
    </source>
</evidence>
<evidence type="ECO:0000256" key="1">
    <source>
        <dbReference type="SAM" id="MobiDB-lite"/>
    </source>
</evidence>
<proteinExistence type="predicted"/>
<name>A0A6J4QNF8_9ACTN</name>
<accession>A0A6J4QNF8</accession>
<feature type="compositionally biased region" description="Basic and acidic residues" evidence="1">
    <location>
        <begin position="1"/>
        <end position="14"/>
    </location>
</feature>
<gene>
    <name evidence="2" type="ORF">AVDCRST_MAG01-01-4065</name>
</gene>
<feature type="non-terminal residue" evidence="2">
    <location>
        <position position="163"/>
    </location>
</feature>
<feature type="non-terminal residue" evidence="2">
    <location>
        <position position="1"/>
    </location>
</feature>